<feature type="region of interest" description="Disordered" evidence="1">
    <location>
        <begin position="255"/>
        <end position="328"/>
    </location>
</feature>
<feature type="compositionally biased region" description="Polar residues" evidence="1">
    <location>
        <begin position="168"/>
        <end position="179"/>
    </location>
</feature>
<feature type="region of interest" description="Disordered" evidence="1">
    <location>
        <begin position="139"/>
        <end position="184"/>
    </location>
</feature>
<comment type="caution">
    <text evidence="2">The sequence shown here is derived from an EMBL/GenBank/DDBJ whole genome shotgun (WGS) entry which is preliminary data.</text>
</comment>
<evidence type="ECO:0000313" key="3">
    <source>
        <dbReference type="Proteomes" id="UP000799772"/>
    </source>
</evidence>
<proteinExistence type="predicted"/>
<organism evidence="2 3">
    <name type="scientific">Rhizodiscina lignyota</name>
    <dbReference type="NCBI Taxonomy" id="1504668"/>
    <lineage>
        <taxon>Eukaryota</taxon>
        <taxon>Fungi</taxon>
        <taxon>Dikarya</taxon>
        <taxon>Ascomycota</taxon>
        <taxon>Pezizomycotina</taxon>
        <taxon>Dothideomycetes</taxon>
        <taxon>Pleosporomycetidae</taxon>
        <taxon>Aulographales</taxon>
        <taxon>Rhizodiscinaceae</taxon>
        <taxon>Rhizodiscina</taxon>
    </lineage>
</organism>
<feature type="compositionally biased region" description="Basic and acidic residues" evidence="1">
    <location>
        <begin position="54"/>
        <end position="70"/>
    </location>
</feature>
<evidence type="ECO:0000256" key="1">
    <source>
        <dbReference type="SAM" id="MobiDB-lite"/>
    </source>
</evidence>
<gene>
    <name evidence="2" type="ORF">NA57DRAFT_57054</name>
</gene>
<evidence type="ECO:0000313" key="2">
    <source>
        <dbReference type="EMBL" id="KAF2097877.1"/>
    </source>
</evidence>
<feature type="region of interest" description="Disordered" evidence="1">
    <location>
        <begin position="47"/>
        <end position="114"/>
    </location>
</feature>
<keyword evidence="3" id="KW-1185">Reference proteome</keyword>
<protein>
    <submittedName>
        <fullName evidence="2">Uncharacterized protein</fullName>
    </submittedName>
</protein>
<dbReference type="Proteomes" id="UP000799772">
    <property type="component" value="Unassembled WGS sequence"/>
</dbReference>
<name>A0A9P4IG54_9PEZI</name>
<accession>A0A9P4IG54</accession>
<reference evidence="2" key="1">
    <citation type="journal article" date="2020" name="Stud. Mycol.">
        <title>101 Dothideomycetes genomes: a test case for predicting lifestyles and emergence of pathogens.</title>
        <authorList>
            <person name="Haridas S."/>
            <person name="Albert R."/>
            <person name="Binder M."/>
            <person name="Bloem J."/>
            <person name="Labutti K."/>
            <person name="Salamov A."/>
            <person name="Andreopoulos B."/>
            <person name="Baker S."/>
            <person name="Barry K."/>
            <person name="Bills G."/>
            <person name="Bluhm B."/>
            <person name="Cannon C."/>
            <person name="Castanera R."/>
            <person name="Culley D."/>
            <person name="Daum C."/>
            <person name="Ezra D."/>
            <person name="Gonzalez J."/>
            <person name="Henrissat B."/>
            <person name="Kuo A."/>
            <person name="Liang C."/>
            <person name="Lipzen A."/>
            <person name="Lutzoni F."/>
            <person name="Magnuson J."/>
            <person name="Mondo S."/>
            <person name="Nolan M."/>
            <person name="Ohm R."/>
            <person name="Pangilinan J."/>
            <person name="Park H.-J."/>
            <person name="Ramirez L."/>
            <person name="Alfaro M."/>
            <person name="Sun H."/>
            <person name="Tritt A."/>
            <person name="Yoshinaga Y."/>
            <person name="Zwiers L.-H."/>
            <person name="Turgeon B."/>
            <person name="Goodwin S."/>
            <person name="Spatafora J."/>
            <person name="Crous P."/>
            <person name="Grigoriev I."/>
        </authorList>
    </citation>
    <scope>NUCLEOTIDE SEQUENCE</scope>
    <source>
        <strain evidence="2">CBS 133067</strain>
    </source>
</reference>
<dbReference type="EMBL" id="ML978127">
    <property type="protein sequence ID" value="KAF2097877.1"/>
    <property type="molecule type" value="Genomic_DNA"/>
</dbReference>
<dbReference type="AlphaFoldDB" id="A0A9P4IG54"/>
<sequence length="328" mass="36228">MPSSATGPGQRPEIQRLRSNSVPIAVSLMDCTAEEAGLLFSAAERASARRRKHLSVDHTHLSPQTSEERIQAFPTTVFEDTTEDDIEIETPSTEDPTTPRPSSEEIPLQASPEVKAYNQDMVRFIQGRLHSMALSYCEPPPTPKTSVRDEPEEYDFSPVRPQRPQLKSHFSNWSTTSAGSDGPEVLVDLASSPPPATDDSVDPGDKEIERGYAHIVPIRRRADMEKPSPSYFSWPVRPPKPAHASINFETPLSSELRSSNSCSKEGTPPLIDLDTSQPDVSRASRGDFFFNLSAPRERHLTPSPDPRGLTGPPLHMGQHLPSPRPIRC</sequence>